<dbReference type="RefSeq" id="XP_066718603.1">
    <property type="nucleotide sequence ID" value="XM_066856436.1"/>
</dbReference>
<sequence>MLALIGSKEAGLPGVDYSLSVPEVYTRTAAHYYWNASSLSLSMSCELAPDRMPDLPSWVPDWSTSSTARRHFPYRFSATHTVPQVEFRTEAEGRVLRLPGVVKNISKVKVVEVMGLSRIEATEAILRILRIIPAADGEYVGGNAYIIEALWCALHIGQFQHTTTPVKISGTALEETRRISRYLLSLVSTASKGTPSDGTSRSGSISSGENALYGSILDHAVGLCEGRVLFLTEDGFVGLGPLSASPGDTLFFPWGSRFPVLMRPATTTGELRKEEGQQKWLVVGPCYVSGLMSGGILYGPLPPGYCLVRHTPNEGGGYRREIHKMVIQDDRVVSSEWDAEYERQRVTKTFGVDNPRSVTPEMALNKGIPITWVDFV</sequence>
<accession>A0ABR1VS85</accession>
<evidence type="ECO:0000313" key="1">
    <source>
        <dbReference type="EMBL" id="KAK8074128.1"/>
    </source>
</evidence>
<gene>
    <name evidence="1" type="ORF">PG994_005027</name>
</gene>
<dbReference type="GeneID" id="92089499"/>
<proteinExistence type="predicted"/>
<reference evidence="1 2" key="1">
    <citation type="submission" date="2023-01" db="EMBL/GenBank/DDBJ databases">
        <title>Analysis of 21 Apiospora genomes using comparative genomics revels a genus with tremendous synthesis potential of carbohydrate active enzymes and secondary metabolites.</title>
        <authorList>
            <person name="Sorensen T."/>
        </authorList>
    </citation>
    <scope>NUCLEOTIDE SEQUENCE [LARGE SCALE GENOMIC DNA]</scope>
    <source>
        <strain evidence="1 2">CBS 135458</strain>
    </source>
</reference>
<dbReference type="PANTHER" id="PTHR24148">
    <property type="entry name" value="ANKYRIN REPEAT DOMAIN-CONTAINING PROTEIN 39 HOMOLOG-RELATED"/>
    <property type="match status" value="1"/>
</dbReference>
<keyword evidence="2" id="KW-1185">Reference proteome</keyword>
<dbReference type="PANTHER" id="PTHR24148:SF73">
    <property type="entry name" value="HET DOMAIN PROTEIN (AFU_ORTHOLOGUE AFUA_8G01020)"/>
    <property type="match status" value="1"/>
</dbReference>
<dbReference type="Proteomes" id="UP001480595">
    <property type="component" value="Unassembled WGS sequence"/>
</dbReference>
<organism evidence="1 2">
    <name type="scientific">Apiospora phragmitis</name>
    <dbReference type="NCBI Taxonomy" id="2905665"/>
    <lineage>
        <taxon>Eukaryota</taxon>
        <taxon>Fungi</taxon>
        <taxon>Dikarya</taxon>
        <taxon>Ascomycota</taxon>
        <taxon>Pezizomycotina</taxon>
        <taxon>Sordariomycetes</taxon>
        <taxon>Xylariomycetidae</taxon>
        <taxon>Amphisphaeriales</taxon>
        <taxon>Apiosporaceae</taxon>
        <taxon>Apiospora</taxon>
    </lineage>
</organism>
<dbReference type="Pfam" id="PF26639">
    <property type="entry name" value="Het-6_barrel"/>
    <property type="match status" value="1"/>
</dbReference>
<comment type="caution">
    <text evidence="1">The sequence shown here is derived from an EMBL/GenBank/DDBJ whole genome shotgun (WGS) entry which is preliminary data.</text>
</comment>
<protein>
    <submittedName>
        <fullName evidence="1">Uncharacterized protein</fullName>
    </submittedName>
</protein>
<dbReference type="InterPro" id="IPR052895">
    <property type="entry name" value="HetReg/Transcr_Mod"/>
</dbReference>
<evidence type="ECO:0000313" key="2">
    <source>
        <dbReference type="Proteomes" id="UP001480595"/>
    </source>
</evidence>
<dbReference type="EMBL" id="JAQQWL010000005">
    <property type="protein sequence ID" value="KAK8074128.1"/>
    <property type="molecule type" value="Genomic_DNA"/>
</dbReference>
<name>A0ABR1VS85_9PEZI</name>